<feature type="active site" evidence="5">
    <location>
        <position position="37"/>
    </location>
</feature>
<evidence type="ECO:0000256" key="4">
    <source>
        <dbReference type="ARBA" id="ARBA00047645"/>
    </source>
</evidence>
<evidence type="ECO:0000313" key="9">
    <source>
        <dbReference type="Proteomes" id="UP000307380"/>
    </source>
</evidence>
<accession>A0A4S4FYK0</accession>
<keyword evidence="5" id="KW-0378">Hydrolase</keyword>
<evidence type="ECO:0000256" key="2">
    <source>
        <dbReference type="ARBA" id="ARBA00012150"/>
    </source>
</evidence>
<protein>
    <recommendedName>
        <fullName evidence="3 5">acylphosphatase</fullName>
        <ecNumber evidence="2 5">3.6.1.7</ecNumber>
    </recommendedName>
</protein>
<dbReference type="PANTHER" id="PTHR47268:SF4">
    <property type="entry name" value="ACYLPHOSPHATASE"/>
    <property type="match status" value="1"/>
</dbReference>
<dbReference type="InterPro" id="IPR036046">
    <property type="entry name" value="Acylphosphatase-like_dom_sf"/>
</dbReference>
<comment type="caution">
    <text evidence="8">The sequence shown here is derived from an EMBL/GenBank/DDBJ whole genome shotgun (WGS) entry which is preliminary data.</text>
</comment>
<dbReference type="OrthoDB" id="3182027at2"/>
<keyword evidence="9" id="KW-1185">Reference proteome</keyword>
<evidence type="ECO:0000313" key="8">
    <source>
        <dbReference type="EMBL" id="THG36140.1"/>
    </source>
</evidence>
<sequence>MAIRRRVVVEGTVQGVGFRYWARTEAQRLGVSGWVRNRPDDTVEAEVEGGDDAVASMVEWLRHGPRGASVTGVTVDDVATQGSGSFEITG</sequence>
<dbReference type="EMBL" id="SSSN01000002">
    <property type="protein sequence ID" value="THG36140.1"/>
    <property type="molecule type" value="Genomic_DNA"/>
</dbReference>
<dbReference type="Proteomes" id="UP000307380">
    <property type="component" value="Unassembled WGS sequence"/>
</dbReference>
<gene>
    <name evidence="8" type="ORF">E6C70_00930</name>
</gene>
<dbReference type="PRINTS" id="PR00112">
    <property type="entry name" value="ACYLPHPHTASE"/>
</dbReference>
<dbReference type="GO" id="GO:0003998">
    <property type="term" value="F:acylphosphatase activity"/>
    <property type="evidence" value="ECO:0007669"/>
    <property type="project" value="UniProtKB-EC"/>
</dbReference>
<dbReference type="PROSITE" id="PS00150">
    <property type="entry name" value="ACYLPHOSPHATASE_1"/>
    <property type="match status" value="1"/>
</dbReference>
<evidence type="ECO:0000256" key="1">
    <source>
        <dbReference type="ARBA" id="ARBA00005614"/>
    </source>
</evidence>
<evidence type="ECO:0000256" key="3">
    <source>
        <dbReference type="ARBA" id="ARBA00015991"/>
    </source>
</evidence>
<dbReference type="Gene3D" id="3.30.70.100">
    <property type="match status" value="1"/>
</dbReference>
<dbReference type="PROSITE" id="PS51160">
    <property type="entry name" value="ACYLPHOSPHATASE_3"/>
    <property type="match status" value="1"/>
</dbReference>
<dbReference type="InterPro" id="IPR017968">
    <property type="entry name" value="Acylphosphatase_CS"/>
</dbReference>
<evidence type="ECO:0000256" key="6">
    <source>
        <dbReference type="RuleBase" id="RU004168"/>
    </source>
</evidence>
<dbReference type="EC" id="3.6.1.7" evidence="2 5"/>
<dbReference type="SUPFAM" id="SSF54975">
    <property type="entry name" value="Acylphosphatase/BLUF domain-like"/>
    <property type="match status" value="1"/>
</dbReference>
<dbReference type="RefSeq" id="WP_136421371.1">
    <property type="nucleotide sequence ID" value="NZ_SSSN01000002.1"/>
</dbReference>
<feature type="active site" evidence="5">
    <location>
        <position position="19"/>
    </location>
</feature>
<dbReference type="InterPro" id="IPR020456">
    <property type="entry name" value="Acylphosphatase"/>
</dbReference>
<proteinExistence type="inferred from homology"/>
<dbReference type="AlphaFoldDB" id="A0A4S4FYK0"/>
<name>A0A4S4FYK0_9MICO</name>
<reference evidence="8 9" key="1">
    <citation type="submission" date="2019-04" db="EMBL/GenBank/DDBJ databases">
        <authorList>
            <person name="Jiang L."/>
        </authorList>
    </citation>
    <scope>NUCLEOTIDE SEQUENCE [LARGE SCALE GENOMIC DNA]</scope>
    <source>
        <strain evidence="8 9">YIM 131861</strain>
    </source>
</reference>
<evidence type="ECO:0000256" key="5">
    <source>
        <dbReference type="PROSITE-ProRule" id="PRU00520"/>
    </source>
</evidence>
<dbReference type="PANTHER" id="PTHR47268">
    <property type="entry name" value="ACYLPHOSPHATASE"/>
    <property type="match status" value="1"/>
</dbReference>
<dbReference type="Pfam" id="PF00708">
    <property type="entry name" value="Acylphosphatase"/>
    <property type="match status" value="1"/>
</dbReference>
<organism evidence="8 9">
    <name type="scientific">Orlajensenia flava</name>
    <dbReference type="NCBI Taxonomy" id="2565934"/>
    <lineage>
        <taxon>Bacteria</taxon>
        <taxon>Bacillati</taxon>
        <taxon>Actinomycetota</taxon>
        <taxon>Actinomycetes</taxon>
        <taxon>Micrococcales</taxon>
        <taxon>Microbacteriaceae</taxon>
        <taxon>Orlajensenia</taxon>
    </lineage>
</organism>
<dbReference type="InterPro" id="IPR001792">
    <property type="entry name" value="Acylphosphatase-like_dom"/>
</dbReference>
<evidence type="ECO:0000259" key="7">
    <source>
        <dbReference type="PROSITE" id="PS51160"/>
    </source>
</evidence>
<comment type="catalytic activity">
    <reaction evidence="4 5">
        <text>an acyl phosphate + H2O = a carboxylate + phosphate + H(+)</text>
        <dbReference type="Rhea" id="RHEA:14965"/>
        <dbReference type="ChEBI" id="CHEBI:15377"/>
        <dbReference type="ChEBI" id="CHEBI:15378"/>
        <dbReference type="ChEBI" id="CHEBI:29067"/>
        <dbReference type="ChEBI" id="CHEBI:43474"/>
        <dbReference type="ChEBI" id="CHEBI:59918"/>
        <dbReference type="EC" id="3.6.1.7"/>
    </reaction>
</comment>
<feature type="domain" description="Acylphosphatase-like" evidence="7">
    <location>
        <begin position="4"/>
        <end position="90"/>
    </location>
</feature>
<comment type="similarity">
    <text evidence="1 6">Belongs to the acylphosphatase family.</text>
</comment>